<dbReference type="InterPro" id="IPR018484">
    <property type="entry name" value="FGGY_N"/>
</dbReference>
<dbReference type="OrthoDB" id="9805576at2"/>
<evidence type="ECO:0000256" key="3">
    <source>
        <dbReference type="ARBA" id="ARBA00022777"/>
    </source>
</evidence>
<dbReference type="Proteomes" id="UP000199306">
    <property type="component" value="Unassembled WGS sequence"/>
</dbReference>
<dbReference type="InterPro" id="IPR018483">
    <property type="entry name" value="Carb_kinase_FGGY_CS"/>
</dbReference>
<evidence type="ECO:0000313" key="7">
    <source>
        <dbReference type="Proteomes" id="UP000199306"/>
    </source>
</evidence>
<gene>
    <name evidence="6" type="ORF">SAMN04515674_10965</name>
</gene>
<dbReference type="EMBL" id="FOXH01000009">
    <property type="protein sequence ID" value="SFQ05797.1"/>
    <property type="molecule type" value="Genomic_DNA"/>
</dbReference>
<dbReference type="CDD" id="cd07770">
    <property type="entry name" value="ASKHA_NBD_FGGY_GntK"/>
    <property type="match status" value="1"/>
</dbReference>
<accession>A0A1I5VEM8</accession>
<sequence length="487" mass="53964">MNPFLIGLDIGTTSTKAVAFDLEGNTLAQHSVGYAYFQPKEDRREQNPEEIFTAVVEVLSTVRKKVEQTHLLAGVSFSSVMHSLMLVDEKGLPLTNLITWADNRSVEEADALNASGSGLDFYKINGTATHPMSPLCKLLWFKKNEPKLFEKAYKFIGIKEFVFYHLTGQFIIDTSVASATGLFDIHNLSWSQEILDYIGISPERLSEPVSPFHVTNSCSTFHESVKNTLLVTGANDGCLANLGAGAIQKGSLAITVGTSAAVRLTTNNPLIDAQARTFCYHLADNYYISGGATNNAGDVLGWYVKNFMNRGSNAYQRFFKEIIKIDAGSEGLLFLPYLLGERSPHFNAKARGVYFGISAYHNKSHFERATVEGISYALRDITEVLIEASGISVENIIVGGGVTKQTAWLQLMADVLNRPLILNDVIEHSAYGAVKIGMKALGFISDFKDIKEAQIKQTFYPNPQNREVYDKGFAKFRRLYQVLKEEF</sequence>
<dbReference type="InterPro" id="IPR043129">
    <property type="entry name" value="ATPase_NBD"/>
</dbReference>
<evidence type="ECO:0000313" key="6">
    <source>
        <dbReference type="EMBL" id="SFQ05797.1"/>
    </source>
</evidence>
<keyword evidence="7" id="KW-1185">Reference proteome</keyword>
<organism evidence="6 7">
    <name type="scientific">Pseudarcicella hirudinis</name>
    <dbReference type="NCBI Taxonomy" id="1079859"/>
    <lineage>
        <taxon>Bacteria</taxon>
        <taxon>Pseudomonadati</taxon>
        <taxon>Bacteroidota</taxon>
        <taxon>Cytophagia</taxon>
        <taxon>Cytophagales</taxon>
        <taxon>Flectobacillaceae</taxon>
        <taxon>Pseudarcicella</taxon>
    </lineage>
</organism>
<dbReference type="SUPFAM" id="SSF53067">
    <property type="entry name" value="Actin-like ATPase domain"/>
    <property type="match status" value="2"/>
</dbReference>
<feature type="domain" description="Carbohydrate kinase FGGY N-terminal" evidence="4">
    <location>
        <begin position="5"/>
        <end position="243"/>
    </location>
</feature>
<dbReference type="PANTHER" id="PTHR43095:SF2">
    <property type="entry name" value="GLUCONOKINASE"/>
    <property type="match status" value="1"/>
</dbReference>
<comment type="similarity">
    <text evidence="1">Belongs to the FGGY kinase family.</text>
</comment>
<protein>
    <submittedName>
        <fullName evidence="6">Gluconate kinase, FGGY family</fullName>
    </submittedName>
</protein>
<evidence type="ECO:0000259" key="4">
    <source>
        <dbReference type="Pfam" id="PF00370"/>
    </source>
</evidence>
<reference evidence="6 7" key="1">
    <citation type="submission" date="2016-10" db="EMBL/GenBank/DDBJ databases">
        <authorList>
            <person name="de Groot N.N."/>
        </authorList>
    </citation>
    <scope>NUCLEOTIDE SEQUENCE [LARGE SCALE GENOMIC DNA]</scope>
    <source>
        <strain evidence="7">E92,LMG 26720,CCM 7988</strain>
    </source>
</reference>
<keyword evidence="3 6" id="KW-0418">Kinase</keyword>
<dbReference type="PROSITE" id="PS00933">
    <property type="entry name" value="FGGY_KINASES_1"/>
    <property type="match status" value="1"/>
</dbReference>
<dbReference type="GO" id="GO:0016301">
    <property type="term" value="F:kinase activity"/>
    <property type="evidence" value="ECO:0007669"/>
    <property type="project" value="UniProtKB-KW"/>
</dbReference>
<dbReference type="InterPro" id="IPR000577">
    <property type="entry name" value="Carb_kinase_FGGY"/>
</dbReference>
<dbReference type="Pfam" id="PF02782">
    <property type="entry name" value="FGGY_C"/>
    <property type="match status" value="1"/>
</dbReference>
<dbReference type="Gene3D" id="3.30.420.40">
    <property type="match status" value="2"/>
</dbReference>
<dbReference type="PIRSF" id="PIRSF000538">
    <property type="entry name" value="GlpK"/>
    <property type="match status" value="1"/>
</dbReference>
<evidence type="ECO:0000256" key="2">
    <source>
        <dbReference type="ARBA" id="ARBA00022679"/>
    </source>
</evidence>
<dbReference type="InterPro" id="IPR018485">
    <property type="entry name" value="FGGY_C"/>
</dbReference>
<evidence type="ECO:0000256" key="1">
    <source>
        <dbReference type="ARBA" id="ARBA00009156"/>
    </source>
</evidence>
<dbReference type="GO" id="GO:0016773">
    <property type="term" value="F:phosphotransferase activity, alcohol group as acceptor"/>
    <property type="evidence" value="ECO:0007669"/>
    <property type="project" value="InterPro"/>
</dbReference>
<feature type="domain" description="Carbohydrate kinase FGGY C-terminal" evidence="5">
    <location>
        <begin position="252"/>
        <end position="440"/>
    </location>
</feature>
<dbReference type="Pfam" id="PF00370">
    <property type="entry name" value="FGGY_N"/>
    <property type="match status" value="1"/>
</dbReference>
<evidence type="ECO:0000259" key="5">
    <source>
        <dbReference type="Pfam" id="PF02782"/>
    </source>
</evidence>
<dbReference type="InterPro" id="IPR050406">
    <property type="entry name" value="FGGY_Carb_Kinase"/>
</dbReference>
<name>A0A1I5VEM8_9BACT</name>
<proteinExistence type="inferred from homology"/>
<keyword evidence="2" id="KW-0808">Transferase</keyword>
<dbReference type="RefSeq" id="WP_092018098.1">
    <property type="nucleotide sequence ID" value="NZ_FOXH01000009.1"/>
</dbReference>
<dbReference type="STRING" id="1079859.SAMN04515674_10965"/>
<dbReference type="PANTHER" id="PTHR43095">
    <property type="entry name" value="SUGAR KINASE"/>
    <property type="match status" value="1"/>
</dbReference>
<dbReference type="AlphaFoldDB" id="A0A1I5VEM8"/>
<dbReference type="GO" id="GO:0005975">
    <property type="term" value="P:carbohydrate metabolic process"/>
    <property type="evidence" value="ECO:0007669"/>
    <property type="project" value="InterPro"/>
</dbReference>